<dbReference type="PANTHER" id="PTHR42912">
    <property type="entry name" value="METHYLTRANSFERASE"/>
    <property type="match status" value="1"/>
</dbReference>
<dbReference type="SUPFAM" id="SSF53335">
    <property type="entry name" value="S-adenosyl-L-methionine-dependent methyltransferases"/>
    <property type="match status" value="1"/>
</dbReference>
<dbReference type="GO" id="GO:0032259">
    <property type="term" value="P:methylation"/>
    <property type="evidence" value="ECO:0007669"/>
    <property type="project" value="UniProtKB-KW"/>
</dbReference>
<dbReference type="OrthoDB" id="9805171at2"/>
<protein>
    <submittedName>
        <fullName evidence="2">Methyltransferase domain-containing protein</fullName>
    </submittedName>
</protein>
<accession>A0A109IK50</accession>
<dbReference type="EMBL" id="LT607752">
    <property type="protein sequence ID" value="SCG42628.1"/>
    <property type="molecule type" value="Genomic_DNA"/>
</dbReference>
<proteinExistence type="predicted"/>
<evidence type="ECO:0000313" key="3">
    <source>
        <dbReference type="Proteomes" id="UP000198226"/>
    </source>
</evidence>
<keyword evidence="2" id="KW-0808">Transferase</keyword>
<dbReference type="InterPro" id="IPR029063">
    <property type="entry name" value="SAM-dependent_MTases_sf"/>
</dbReference>
<dbReference type="InterPro" id="IPR041698">
    <property type="entry name" value="Methyltransf_25"/>
</dbReference>
<dbReference type="Proteomes" id="UP000198226">
    <property type="component" value="Chromosome I"/>
</dbReference>
<reference evidence="3" key="1">
    <citation type="submission" date="2016-06" db="EMBL/GenBank/DDBJ databases">
        <authorList>
            <person name="Varghese N."/>
            <person name="Submissions Spin"/>
        </authorList>
    </citation>
    <scope>NUCLEOTIDE SEQUENCE [LARGE SCALE GENOMIC DNA]</scope>
    <source>
        <strain evidence="3">DSM 44983</strain>
    </source>
</reference>
<evidence type="ECO:0000313" key="2">
    <source>
        <dbReference type="EMBL" id="SCG42628.1"/>
    </source>
</evidence>
<dbReference type="Pfam" id="PF13649">
    <property type="entry name" value="Methyltransf_25"/>
    <property type="match status" value="1"/>
</dbReference>
<feature type="domain" description="Methyltransferase" evidence="1">
    <location>
        <begin position="54"/>
        <end position="144"/>
    </location>
</feature>
<evidence type="ECO:0000259" key="1">
    <source>
        <dbReference type="Pfam" id="PF13649"/>
    </source>
</evidence>
<organism evidence="2 3">
    <name type="scientific">Micromonospora rifamycinica</name>
    <dbReference type="NCBI Taxonomy" id="291594"/>
    <lineage>
        <taxon>Bacteria</taxon>
        <taxon>Bacillati</taxon>
        <taxon>Actinomycetota</taxon>
        <taxon>Actinomycetes</taxon>
        <taxon>Micromonosporales</taxon>
        <taxon>Micromonosporaceae</taxon>
        <taxon>Micromonospora</taxon>
    </lineage>
</organism>
<dbReference type="PANTHER" id="PTHR42912:SF95">
    <property type="entry name" value="METHYLTRANSFERASE TYPE 11 DOMAIN-CONTAINING PROTEIN"/>
    <property type="match status" value="1"/>
</dbReference>
<dbReference type="RefSeq" id="WP_067308649.1">
    <property type="nucleotide sequence ID" value="NZ_LRMV01000067.1"/>
</dbReference>
<dbReference type="GO" id="GO:0008168">
    <property type="term" value="F:methyltransferase activity"/>
    <property type="evidence" value="ECO:0007669"/>
    <property type="project" value="UniProtKB-KW"/>
</dbReference>
<dbReference type="CDD" id="cd02440">
    <property type="entry name" value="AdoMet_MTases"/>
    <property type="match status" value="1"/>
</dbReference>
<dbReference type="InterPro" id="IPR050508">
    <property type="entry name" value="Methyltransf_Superfamily"/>
</dbReference>
<name>A0A109IK50_9ACTN</name>
<dbReference type="Gene3D" id="3.40.50.150">
    <property type="entry name" value="Vaccinia Virus protein VP39"/>
    <property type="match status" value="1"/>
</dbReference>
<gene>
    <name evidence="2" type="ORF">GA0070623_0918</name>
</gene>
<sequence length="222" mass="23818">MTDADFLAETRASYDTMAAGYATRFRTELAARPVDRAVLAAFAETVLAGGGGPVLDVGCGPGRITGHLRALDLSVTGLDLSPGMLAQGRLAHPDLRFVEGSMLDLPVADGVLAGLVAWYSVIHVPDEWLPRVFAGFHRVLAPGGHALVAFQVGDETVRYTEAWGDPVSLAFRRRQPDQVAALLHAAGLSERARMCRAPQEFDGATERTPQACLLVRRDDDRA</sequence>
<keyword evidence="2" id="KW-0489">Methyltransferase</keyword>
<dbReference type="AlphaFoldDB" id="A0A109IK50"/>
<keyword evidence="3" id="KW-1185">Reference proteome</keyword>